<name>A0A2A9EN26_9MICO</name>
<sequence>MEPYVGHPHEVLGRIRLDEALAAAELARLLREQPDRVVRRPLPGAALVARLRERVGAGRVAAARARTTTASARTAAGQASLGVADC</sequence>
<evidence type="ECO:0000313" key="1">
    <source>
        <dbReference type="EMBL" id="PFG39645.1"/>
    </source>
</evidence>
<dbReference type="RefSeq" id="WP_098483712.1">
    <property type="nucleotide sequence ID" value="NZ_PDJI01000004.1"/>
</dbReference>
<proteinExistence type="predicted"/>
<evidence type="ECO:0000313" key="2">
    <source>
        <dbReference type="Proteomes" id="UP000222106"/>
    </source>
</evidence>
<dbReference type="AlphaFoldDB" id="A0A2A9EN26"/>
<accession>A0A2A9EN26</accession>
<reference evidence="1 2" key="1">
    <citation type="submission" date="2017-10" db="EMBL/GenBank/DDBJ databases">
        <title>Sequencing the genomes of 1000 actinobacteria strains.</title>
        <authorList>
            <person name="Klenk H.-P."/>
        </authorList>
    </citation>
    <scope>NUCLEOTIDE SEQUENCE [LARGE SCALE GENOMIC DNA]</scope>
    <source>
        <strain evidence="1 2">DSM 21838</strain>
    </source>
</reference>
<keyword evidence="2" id="KW-1185">Reference proteome</keyword>
<organism evidence="1 2">
    <name type="scientific">Georgenia soli</name>
    <dbReference type="NCBI Taxonomy" id="638953"/>
    <lineage>
        <taxon>Bacteria</taxon>
        <taxon>Bacillati</taxon>
        <taxon>Actinomycetota</taxon>
        <taxon>Actinomycetes</taxon>
        <taxon>Micrococcales</taxon>
        <taxon>Bogoriellaceae</taxon>
        <taxon>Georgenia</taxon>
    </lineage>
</organism>
<gene>
    <name evidence="1" type="ORF">ATJ97_2156</name>
</gene>
<dbReference type="EMBL" id="PDJI01000004">
    <property type="protein sequence ID" value="PFG39645.1"/>
    <property type="molecule type" value="Genomic_DNA"/>
</dbReference>
<dbReference type="Proteomes" id="UP000222106">
    <property type="component" value="Unassembled WGS sequence"/>
</dbReference>
<protein>
    <submittedName>
        <fullName evidence="1">Uncharacterized protein</fullName>
    </submittedName>
</protein>
<comment type="caution">
    <text evidence="1">The sequence shown here is derived from an EMBL/GenBank/DDBJ whole genome shotgun (WGS) entry which is preliminary data.</text>
</comment>